<gene>
    <name evidence="2" type="ORF">ACFO8Q_08505</name>
</gene>
<sequence length="108" mass="12262">MALFDTNIKLGLLTISSSWVGMLTALSLALWLIKREVNRIGFNGAKISDAIFDSIFYGPLQILLGGFIPYASWIGWGIGIGYFVMRFRKHPMFCFPQYYPDGASTHYW</sequence>
<name>A0ABV9Q0G6_9BACL</name>
<evidence type="ECO:0000313" key="3">
    <source>
        <dbReference type="Proteomes" id="UP001596002"/>
    </source>
</evidence>
<evidence type="ECO:0000313" key="2">
    <source>
        <dbReference type="EMBL" id="MFC4767403.1"/>
    </source>
</evidence>
<keyword evidence="3" id="KW-1185">Reference proteome</keyword>
<organism evidence="2 3">
    <name type="scientific">Effusibacillus consociatus</name>
    <dbReference type="NCBI Taxonomy" id="1117041"/>
    <lineage>
        <taxon>Bacteria</taxon>
        <taxon>Bacillati</taxon>
        <taxon>Bacillota</taxon>
        <taxon>Bacilli</taxon>
        <taxon>Bacillales</taxon>
        <taxon>Alicyclobacillaceae</taxon>
        <taxon>Effusibacillus</taxon>
    </lineage>
</organism>
<reference evidence="3" key="1">
    <citation type="journal article" date="2019" name="Int. J. Syst. Evol. Microbiol.">
        <title>The Global Catalogue of Microorganisms (GCM) 10K type strain sequencing project: providing services to taxonomists for standard genome sequencing and annotation.</title>
        <authorList>
            <consortium name="The Broad Institute Genomics Platform"/>
            <consortium name="The Broad Institute Genome Sequencing Center for Infectious Disease"/>
            <person name="Wu L."/>
            <person name="Ma J."/>
        </authorList>
    </citation>
    <scope>NUCLEOTIDE SEQUENCE [LARGE SCALE GENOMIC DNA]</scope>
    <source>
        <strain evidence="3">WYCCWR 12678</strain>
    </source>
</reference>
<protein>
    <recommendedName>
        <fullName evidence="4">Prolipoprotein diacylglyceryl transferase</fullName>
    </recommendedName>
</protein>
<accession>A0ABV9Q0G6</accession>
<feature type="transmembrane region" description="Helical" evidence="1">
    <location>
        <begin position="12"/>
        <end position="33"/>
    </location>
</feature>
<comment type="caution">
    <text evidence="2">The sequence shown here is derived from an EMBL/GenBank/DDBJ whole genome shotgun (WGS) entry which is preliminary data.</text>
</comment>
<dbReference type="Proteomes" id="UP001596002">
    <property type="component" value="Unassembled WGS sequence"/>
</dbReference>
<dbReference type="RefSeq" id="WP_380025326.1">
    <property type="nucleotide sequence ID" value="NZ_JBHSHC010000056.1"/>
</dbReference>
<keyword evidence="1" id="KW-1133">Transmembrane helix</keyword>
<keyword evidence="1" id="KW-0472">Membrane</keyword>
<dbReference type="EMBL" id="JBHSHC010000056">
    <property type="protein sequence ID" value="MFC4767403.1"/>
    <property type="molecule type" value="Genomic_DNA"/>
</dbReference>
<evidence type="ECO:0008006" key="4">
    <source>
        <dbReference type="Google" id="ProtNLM"/>
    </source>
</evidence>
<evidence type="ECO:0000256" key="1">
    <source>
        <dbReference type="SAM" id="Phobius"/>
    </source>
</evidence>
<keyword evidence="1" id="KW-0812">Transmembrane</keyword>
<proteinExistence type="predicted"/>
<feature type="transmembrane region" description="Helical" evidence="1">
    <location>
        <begin position="62"/>
        <end position="85"/>
    </location>
</feature>